<accession>A0A286UTS1</accession>
<sequence length="441" mass="50210">MLPVHRYTVGLPRRYIGLLICFIPLSLILYTYFGHLSALLSNQLAPPSHAIFSSSSSAPPLLDKSNDNVNLNLVLVSAFFPLARSKHSMVAYTDWLSRFLGQVTTPIYFYCPPSLESTIRLIRGDVGPITIDTRFQDAFQVPPLKGKEGEYEEMHGWDREKDHHSPELYAVWAGKAYLLSDALSQLEAVHGPGKVKYAFWSDAGSFRQAHAYSAWPSFERVQELWEEGGASPDPPNSKIFFPLQRLPPPSFSSWSESSGPIDADFTVGSFFGGSPSAVYWFEKAYYAYHDYYRSMNIFVGKDQTLFNSLIALFPDRFLGVFMGDPQAPAVVPSMKEKVKDESPAYIDYDITEHILGVCGNQWYYYQFFLASETERGVMSDFMVKNIGWKFWTSDWWKNVGNKVSGGEVKEKCRTTRIIKMRESLRRVWGEDWEPPKGTVQF</sequence>
<keyword evidence="3" id="KW-1185">Reference proteome</keyword>
<dbReference type="Proteomes" id="UP000217199">
    <property type="component" value="Unassembled WGS sequence"/>
</dbReference>
<proteinExistence type="predicted"/>
<keyword evidence="1" id="KW-0812">Transmembrane</keyword>
<keyword evidence="1" id="KW-1133">Transmembrane helix</keyword>
<dbReference type="EMBL" id="NBII01000001">
    <property type="protein sequence ID" value="PAV22944.1"/>
    <property type="molecule type" value="Genomic_DNA"/>
</dbReference>
<reference evidence="2 3" key="1">
    <citation type="journal article" date="2017" name="Mol. Ecol.">
        <title>Comparative and population genomic landscape of Phellinus noxius: A hypervariable fungus causing root rot in trees.</title>
        <authorList>
            <person name="Chung C.L."/>
            <person name="Lee T.J."/>
            <person name="Akiba M."/>
            <person name="Lee H.H."/>
            <person name="Kuo T.H."/>
            <person name="Liu D."/>
            <person name="Ke H.M."/>
            <person name="Yokoi T."/>
            <person name="Roa M.B."/>
            <person name="Lu M.J."/>
            <person name="Chang Y.Y."/>
            <person name="Ann P.J."/>
            <person name="Tsai J.N."/>
            <person name="Chen C.Y."/>
            <person name="Tzean S.S."/>
            <person name="Ota Y."/>
            <person name="Hattori T."/>
            <person name="Sahashi N."/>
            <person name="Liou R.F."/>
            <person name="Kikuchi T."/>
            <person name="Tsai I.J."/>
        </authorList>
    </citation>
    <scope>NUCLEOTIDE SEQUENCE [LARGE SCALE GENOMIC DNA]</scope>
    <source>
        <strain evidence="2 3">FFPRI411160</strain>
    </source>
</reference>
<protein>
    <submittedName>
        <fullName evidence="2">Proteophosphoglycan 5</fullName>
    </submittedName>
</protein>
<gene>
    <name evidence="2" type="ORF">PNOK_0001100</name>
</gene>
<evidence type="ECO:0000313" key="2">
    <source>
        <dbReference type="EMBL" id="PAV22944.1"/>
    </source>
</evidence>
<organism evidence="2 3">
    <name type="scientific">Pyrrhoderma noxium</name>
    <dbReference type="NCBI Taxonomy" id="2282107"/>
    <lineage>
        <taxon>Eukaryota</taxon>
        <taxon>Fungi</taxon>
        <taxon>Dikarya</taxon>
        <taxon>Basidiomycota</taxon>
        <taxon>Agaricomycotina</taxon>
        <taxon>Agaricomycetes</taxon>
        <taxon>Hymenochaetales</taxon>
        <taxon>Hymenochaetaceae</taxon>
        <taxon>Pyrrhoderma</taxon>
    </lineage>
</organism>
<evidence type="ECO:0000313" key="3">
    <source>
        <dbReference type="Proteomes" id="UP000217199"/>
    </source>
</evidence>
<feature type="transmembrane region" description="Helical" evidence="1">
    <location>
        <begin position="15"/>
        <end position="33"/>
    </location>
</feature>
<name>A0A286UTS1_9AGAM</name>
<comment type="caution">
    <text evidence="2">The sequence shown here is derived from an EMBL/GenBank/DDBJ whole genome shotgun (WGS) entry which is preliminary data.</text>
</comment>
<dbReference type="STRING" id="2282107.A0A286UTS1"/>
<evidence type="ECO:0000256" key="1">
    <source>
        <dbReference type="SAM" id="Phobius"/>
    </source>
</evidence>
<dbReference type="AlphaFoldDB" id="A0A286UTS1"/>
<dbReference type="OrthoDB" id="411632at2759"/>
<dbReference type="InParanoid" id="A0A286UTS1"/>
<keyword evidence="1" id="KW-0472">Membrane</keyword>